<gene>
    <name evidence="1" type="ORF">A464_4110</name>
</gene>
<reference evidence="1 2" key="1">
    <citation type="submission" date="2013-07" db="EMBL/GenBank/DDBJ databases">
        <title>Genome sequence of Salmonella bongori N268-08 - a rare clinical isolate.</title>
        <authorList>
            <person name="Marti R."/>
            <person name="Hagens S."/>
            <person name="Loessner M.J."/>
            <person name="Klumpp J."/>
        </authorList>
    </citation>
    <scope>NUCLEOTIDE SEQUENCE [LARGE SCALE GENOMIC DNA]</scope>
    <source>
        <strain evidence="1 2">N268-08</strain>
    </source>
</reference>
<proteinExistence type="predicted"/>
<accession>S5N2P8</accession>
<dbReference type="KEGG" id="sbz:A464_4110"/>
<evidence type="ECO:0000313" key="1">
    <source>
        <dbReference type="EMBL" id="AGR61293.1"/>
    </source>
</evidence>
<name>S5N2P8_SALBN</name>
<dbReference type="HOGENOM" id="CLU_3276258_0_0_6"/>
<dbReference type="Proteomes" id="UP000015042">
    <property type="component" value="Chromosome"/>
</dbReference>
<dbReference type="EMBL" id="CP006608">
    <property type="protein sequence ID" value="AGR61293.1"/>
    <property type="molecule type" value="Genomic_DNA"/>
</dbReference>
<dbReference type="AlphaFoldDB" id="S5N2P8"/>
<evidence type="ECO:0000313" key="2">
    <source>
        <dbReference type="Proteomes" id="UP000015042"/>
    </source>
</evidence>
<organism evidence="1 2">
    <name type="scientific">Salmonella bongori N268-08</name>
    <dbReference type="NCBI Taxonomy" id="1197719"/>
    <lineage>
        <taxon>Bacteria</taxon>
        <taxon>Pseudomonadati</taxon>
        <taxon>Pseudomonadota</taxon>
        <taxon>Gammaproteobacteria</taxon>
        <taxon>Enterobacterales</taxon>
        <taxon>Enterobacteriaceae</taxon>
        <taxon>Salmonella</taxon>
    </lineage>
</organism>
<protein>
    <submittedName>
        <fullName evidence="1">Uncharacterized protein</fullName>
    </submittedName>
</protein>
<sequence length="41" mass="4673">MALRLIRLTHRHDSVDPVSASATGQFTAWKVTVYRPFAFLL</sequence>